<dbReference type="InterPro" id="IPR005380">
    <property type="entry name" value="XS_domain"/>
</dbReference>
<organism evidence="8 9">
    <name type="scientific">Tagetes erecta</name>
    <name type="common">African marigold</name>
    <dbReference type="NCBI Taxonomy" id="13708"/>
    <lineage>
        <taxon>Eukaryota</taxon>
        <taxon>Viridiplantae</taxon>
        <taxon>Streptophyta</taxon>
        <taxon>Embryophyta</taxon>
        <taxon>Tracheophyta</taxon>
        <taxon>Spermatophyta</taxon>
        <taxon>Magnoliopsida</taxon>
        <taxon>eudicotyledons</taxon>
        <taxon>Gunneridae</taxon>
        <taxon>Pentapetalae</taxon>
        <taxon>asterids</taxon>
        <taxon>campanulids</taxon>
        <taxon>Asterales</taxon>
        <taxon>Asteraceae</taxon>
        <taxon>Asteroideae</taxon>
        <taxon>Heliantheae alliance</taxon>
        <taxon>Tageteae</taxon>
        <taxon>Tagetes</taxon>
    </lineage>
</organism>
<comment type="caution">
    <text evidence="8">The sequence shown here is derived from an EMBL/GenBank/DDBJ whole genome shotgun (WGS) entry which is preliminary data.</text>
</comment>
<evidence type="ECO:0000256" key="1">
    <source>
        <dbReference type="ARBA" id="ARBA00023054"/>
    </source>
</evidence>
<dbReference type="PANTHER" id="PTHR46602:SF1">
    <property type="entry name" value="PROTEIN SUPPRESSOR OF GENE SILENCING 3"/>
    <property type="match status" value="1"/>
</dbReference>
<evidence type="ECO:0000259" key="7">
    <source>
        <dbReference type="Pfam" id="PF03470"/>
    </source>
</evidence>
<evidence type="ECO:0000256" key="4">
    <source>
        <dbReference type="SAM" id="Coils"/>
    </source>
</evidence>
<dbReference type="Proteomes" id="UP001229421">
    <property type="component" value="Unassembled WGS sequence"/>
</dbReference>
<evidence type="ECO:0000256" key="3">
    <source>
        <dbReference type="ARBA" id="ARBA00024022"/>
    </source>
</evidence>
<dbReference type="Pfam" id="PF03470">
    <property type="entry name" value="zf-XS"/>
    <property type="match status" value="1"/>
</dbReference>
<feature type="compositionally biased region" description="Polar residues" evidence="5">
    <location>
        <begin position="173"/>
        <end position="195"/>
    </location>
</feature>
<evidence type="ECO:0000259" key="6">
    <source>
        <dbReference type="Pfam" id="PF03468"/>
    </source>
</evidence>
<name>A0AAD8KCA6_TARER</name>
<keyword evidence="9" id="KW-1185">Reference proteome</keyword>
<dbReference type="AlphaFoldDB" id="A0AAD8KCA6"/>
<dbReference type="GO" id="GO:0031047">
    <property type="term" value="P:regulatory ncRNA-mediated gene silencing"/>
    <property type="evidence" value="ECO:0007669"/>
    <property type="project" value="UniProtKB-KW"/>
</dbReference>
<feature type="domain" description="Zinc finger-XS" evidence="7">
    <location>
        <begin position="266"/>
        <end position="304"/>
    </location>
</feature>
<dbReference type="PANTHER" id="PTHR46602">
    <property type="entry name" value="PROTEIN SUPPRESSOR OF GENE SILENCING 3"/>
    <property type="match status" value="1"/>
</dbReference>
<protein>
    <submittedName>
        <fullName evidence="8">Uncharacterized protein</fullName>
    </submittedName>
</protein>
<accession>A0AAD8KCA6</accession>
<keyword evidence="2" id="KW-0943">RNA-mediated gene silencing</keyword>
<feature type="compositionally biased region" description="Acidic residues" evidence="5">
    <location>
        <begin position="201"/>
        <end position="227"/>
    </location>
</feature>
<dbReference type="EMBL" id="JAUHHV010000007">
    <property type="protein sequence ID" value="KAK1417025.1"/>
    <property type="molecule type" value="Genomic_DNA"/>
</dbReference>
<evidence type="ECO:0000256" key="5">
    <source>
        <dbReference type="SAM" id="MobiDB-lite"/>
    </source>
</evidence>
<dbReference type="Gene3D" id="3.30.70.2890">
    <property type="entry name" value="XS domain"/>
    <property type="match status" value="1"/>
</dbReference>
<dbReference type="Pfam" id="PF03468">
    <property type="entry name" value="XS"/>
    <property type="match status" value="1"/>
</dbReference>
<feature type="region of interest" description="Disordered" evidence="5">
    <location>
        <begin position="88"/>
        <end position="235"/>
    </location>
</feature>
<feature type="compositionally biased region" description="Gly residues" evidence="5">
    <location>
        <begin position="121"/>
        <end position="131"/>
    </location>
</feature>
<sequence>MSLEIISNHTNFFSFLFLVLQTDNHSLQLRFLRVFQVWNMSSISGGGQSNKGKNVAGRSNFDVNQLNQAVQDVNLDSNQDGGWEVISKKNKNKAGNGANTKQWASQATSKPNAWGQPDGQRSGGRGNGPGRGSNNAWAAQSGGRGGGSNQPVNRYYESNQNSATNAIPPPLQSGWNWNSRPGNAWQSGNKVSNPQPYVEEEHVEDQNEDEEVDDSDDELLSDEYDSDESPKSHEEMKKNRWYAEFFKTLDALTVDQINEPTRQWHCPACQNGPGAIDWYKSLQSLVTHAKTKGSKRVKIHRDLAVVLEEELRRKGATVNASGESFGQWKGLNEGVKDREIVWPPMVIIMNTRLEQDENDKWLGMGNQELLDYFGSYEAVRARHSYGPQGHRGMSLLIFESSAVGYTEAERLSKHFEDEGTDRDAWDRRRTLYYPGGKRKLYGYMATKTDMDIFNQHSQGKSKLKFEMVSYHEKVVNKLKQMNEDNQQLHWYKNKVVKEKMHSKALEESYGLMSQKLRKSEEENRIVRERTQQYHEQHKEEMDSQEEFFKDQIKVIQEARNAREDRFDKLRQQERRSAEQSYSAVDTQMRDLKLEEMKEFEEEREKLMKMHEEKLAEMKNRHWNEEIELEKGFDAELTLLMDKYTPKS</sequence>
<dbReference type="InterPro" id="IPR038588">
    <property type="entry name" value="XS_domain_sf"/>
</dbReference>
<evidence type="ECO:0000313" key="8">
    <source>
        <dbReference type="EMBL" id="KAK1417025.1"/>
    </source>
</evidence>
<feature type="compositionally biased region" description="Polar residues" evidence="5">
    <location>
        <begin position="149"/>
        <end position="165"/>
    </location>
</feature>
<reference evidence="8" key="1">
    <citation type="journal article" date="2023" name="bioRxiv">
        <title>Improved chromosome-level genome assembly for marigold (Tagetes erecta).</title>
        <authorList>
            <person name="Jiang F."/>
            <person name="Yuan L."/>
            <person name="Wang S."/>
            <person name="Wang H."/>
            <person name="Xu D."/>
            <person name="Wang A."/>
            <person name="Fan W."/>
        </authorList>
    </citation>
    <scope>NUCLEOTIDE SEQUENCE</scope>
    <source>
        <strain evidence="8">WSJ</strain>
        <tissue evidence="8">Leaf</tissue>
    </source>
</reference>
<dbReference type="InterPro" id="IPR044287">
    <property type="entry name" value="SGS3"/>
</dbReference>
<feature type="domain" description="XS" evidence="6">
    <location>
        <begin position="337"/>
        <end position="451"/>
    </location>
</feature>
<proteinExistence type="inferred from homology"/>
<dbReference type="GO" id="GO:0051607">
    <property type="term" value="P:defense response to virus"/>
    <property type="evidence" value="ECO:0007669"/>
    <property type="project" value="InterPro"/>
</dbReference>
<gene>
    <name evidence="8" type="ORF">QVD17_26147</name>
</gene>
<evidence type="ECO:0000313" key="9">
    <source>
        <dbReference type="Proteomes" id="UP001229421"/>
    </source>
</evidence>
<evidence type="ECO:0000256" key="2">
    <source>
        <dbReference type="ARBA" id="ARBA00023158"/>
    </source>
</evidence>
<feature type="coiled-coil region" evidence="4">
    <location>
        <begin position="516"/>
        <end position="627"/>
    </location>
</feature>
<dbReference type="InterPro" id="IPR005381">
    <property type="entry name" value="Znf-XS_domain"/>
</dbReference>
<feature type="compositionally biased region" description="Polar residues" evidence="5">
    <location>
        <begin position="100"/>
        <end position="111"/>
    </location>
</feature>
<comment type="similarity">
    <text evidence="3">Belongs to the SGS3 family.</text>
</comment>
<dbReference type="CDD" id="cd12266">
    <property type="entry name" value="RRM_like_XS"/>
    <property type="match status" value="1"/>
</dbReference>
<keyword evidence="1 4" id="KW-0175">Coiled coil</keyword>